<dbReference type="CDD" id="cd04301">
    <property type="entry name" value="NAT_SF"/>
    <property type="match status" value="1"/>
</dbReference>
<dbReference type="EMBL" id="LQYE01000032">
    <property type="protein sequence ID" value="OAT66407.1"/>
    <property type="molecule type" value="Genomic_DNA"/>
</dbReference>
<protein>
    <submittedName>
        <fullName evidence="4">Acetyltransferase</fullName>
    </submittedName>
</protein>
<dbReference type="SUPFAM" id="SSF55729">
    <property type="entry name" value="Acyl-CoA N-acyltransferases (Nat)"/>
    <property type="match status" value="1"/>
</dbReference>
<dbReference type="GO" id="GO:0016747">
    <property type="term" value="F:acyltransferase activity, transferring groups other than amino-acyl groups"/>
    <property type="evidence" value="ECO:0007669"/>
    <property type="project" value="InterPro"/>
</dbReference>
<gene>
    <name evidence="4" type="ORF">AWB85_16915</name>
</gene>
<organism evidence="4 5">
    <name type="scientific">Mycobacteroides immunogenum</name>
    <dbReference type="NCBI Taxonomy" id="83262"/>
    <lineage>
        <taxon>Bacteria</taxon>
        <taxon>Bacillati</taxon>
        <taxon>Actinomycetota</taxon>
        <taxon>Actinomycetes</taxon>
        <taxon>Mycobacteriales</taxon>
        <taxon>Mycobacteriaceae</taxon>
        <taxon>Mycobacteroides</taxon>
    </lineage>
</organism>
<evidence type="ECO:0000256" key="1">
    <source>
        <dbReference type="ARBA" id="ARBA00022679"/>
    </source>
</evidence>
<dbReference type="InterPro" id="IPR050832">
    <property type="entry name" value="Bact_Acetyltransf"/>
</dbReference>
<evidence type="ECO:0000313" key="5">
    <source>
        <dbReference type="Proteomes" id="UP000186919"/>
    </source>
</evidence>
<dbReference type="Pfam" id="PF00583">
    <property type="entry name" value="Acetyltransf_1"/>
    <property type="match status" value="1"/>
</dbReference>
<dbReference type="InterPro" id="IPR000182">
    <property type="entry name" value="GNAT_dom"/>
</dbReference>
<dbReference type="Proteomes" id="UP000186919">
    <property type="component" value="Unassembled WGS sequence"/>
</dbReference>
<keyword evidence="1 4" id="KW-0808">Transferase</keyword>
<dbReference type="RefSeq" id="WP_064633340.1">
    <property type="nucleotide sequence ID" value="NZ_LQYE01000032.1"/>
</dbReference>
<reference evidence="4 5" key="1">
    <citation type="submission" date="2016-01" db="EMBL/GenBank/DDBJ databases">
        <title>Mycobacterium immunogenum strain CD11_6 genome sequencing and assembly.</title>
        <authorList>
            <person name="Kaur G."/>
            <person name="Nair G.R."/>
            <person name="Mayilraj S."/>
        </authorList>
    </citation>
    <scope>NUCLEOTIDE SEQUENCE [LARGE SCALE GENOMIC DNA]</scope>
    <source>
        <strain evidence="4 5">CD11-6</strain>
    </source>
</reference>
<name>A0A179V431_9MYCO</name>
<evidence type="ECO:0000313" key="4">
    <source>
        <dbReference type="EMBL" id="OAT66407.1"/>
    </source>
</evidence>
<dbReference type="AlphaFoldDB" id="A0A179V431"/>
<feature type="domain" description="N-acetyltransferase" evidence="3">
    <location>
        <begin position="3"/>
        <end position="176"/>
    </location>
</feature>
<sequence length="184" mass="19663">MPIQVSVATAADSAELAAVAARTFPLACPPSSTADDVAAFIAANLSADNFDEYLRDHHVLVARADDTAIIGYAMLVDGVADDPDVQRAVTLRPAMQLSKMYVLPEFHQAGVAATLMSAALTEAAAFGASGVWLGVNQENERAQRFYAKHGFTRSGTKTFQVGERLENDYVMQCPISRARSVAAR</sequence>
<keyword evidence="2" id="KW-0012">Acyltransferase</keyword>
<dbReference type="InterPro" id="IPR016181">
    <property type="entry name" value="Acyl_CoA_acyltransferase"/>
</dbReference>
<dbReference type="PANTHER" id="PTHR43877:SF1">
    <property type="entry name" value="ACETYLTRANSFERASE"/>
    <property type="match status" value="1"/>
</dbReference>
<evidence type="ECO:0000256" key="2">
    <source>
        <dbReference type="ARBA" id="ARBA00023315"/>
    </source>
</evidence>
<dbReference type="PANTHER" id="PTHR43877">
    <property type="entry name" value="AMINOALKYLPHOSPHONATE N-ACETYLTRANSFERASE-RELATED-RELATED"/>
    <property type="match status" value="1"/>
</dbReference>
<dbReference type="PROSITE" id="PS51186">
    <property type="entry name" value="GNAT"/>
    <property type="match status" value="1"/>
</dbReference>
<accession>A0A179V431</accession>
<dbReference type="Gene3D" id="3.40.630.30">
    <property type="match status" value="1"/>
</dbReference>
<comment type="caution">
    <text evidence="4">The sequence shown here is derived from an EMBL/GenBank/DDBJ whole genome shotgun (WGS) entry which is preliminary data.</text>
</comment>
<proteinExistence type="predicted"/>
<evidence type="ECO:0000259" key="3">
    <source>
        <dbReference type="PROSITE" id="PS51186"/>
    </source>
</evidence>